<evidence type="ECO:0000256" key="2">
    <source>
        <dbReference type="ARBA" id="ARBA00022723"/>
    </source>
</evidence>
<comment type="caution">
    <text evidence="8">The sequence shown here is derived from an EMBL/GenBank/DDBJ whole genome shotgun (WGS) entry which is preliminary data.</text>
</comment>
<dbReference type="EMBL" id="QVID01000003">
    <property type="protein sequence ID" value="RFN57623.1"/>
    <property type="molecule type" value="Genomic_DNA"/>
</dbReference>
<evidence type="ECO:0000256" key="5">
    <source>
        <dbReference type="ARBA" id="ARBA00023157"/>
    </source>
</evidence>
<keyword evidence="5" id="KW-1015">Disulfide bond</keyword>
<evidence type="ECO:0000256" key="1">
    <source>
        <dbReference type="ARBA" id="ARBA00022722"/>
    </source>
</evidence>
<keyword evidence="9" id="KW-1185">Reference proteome</keyword>
<dbReference type="InterPro" id="IPR008947">
    <property type="entry name" value="PLipase_C/P1_nuclease_dom_sf"/>
</dbReference>
<dbReference type="AlphaFoldDB" id="A0A3E1Q664"/>
<dbReference type="GO" id="GO:0016788">
    <property type="term" value="F:hydrolase activity, acting on ester bonds"/>
    <property type="evidence" value="ECO:0007669"/>
    <property type="project" value="InterPro"/>
</dbReference>
<name>A0A3E1Q664_9FLAO</name>
<keyword evidence="2" id="KW-0479">Metal-binding</keyword>
<keyword evidence="7" id="KW-0732">Signal</keyword>
<dbReference type="GO" id="GO:0004519">
    <property type="term" value="F:endonuclease activity"/>
    <property type="evidence" value="ECO:0007669"/>
    <property type="project" value="UniProtKB-KW"/>
</dbReference>
<feature type="chain" id="PRO_5017806502" evidence="7">
    <location>
        <begin position="19"/>
        <end position="259"/>
    </location>
</feature>
<proteinExistence type="predicted"/>
<dbReference type="RefSeq" id="WP_117160506.1">
    <property type="nucleotide sequence ID" value="NZ_QVID01000003.1"/>
</dbReference>
<reference evidence="8 9" key="1">
    <citation type="journal article" date="2007" name="Int. J. Syst. Evol. Microbiol.">
        <title>Marixanthomonas ophiurae gen. nov., sp. nov., a marine bacterium of the family Flavobacteriaceae isolated from a deep-sea brittle star.</title>
        <authorList>
            <person name="Romanenko L.A."/>
            <person name="Uchino M."/>
            <person name="Frolova G.M."/>
            <person name="Mikhailov V.V."/>
        </authorList>
    </citation>
    <scope>NUCLEOTIDE SEQUENCE [LARGE SCALE GENOMIC DNA]</scope>
    <source>
        <strain evidence="8 9">KMM 3046</strain>
    </source>
</reference>
<dbReference type="InterPro" id="IPR003154">
    <property type="entry name" value="S1/P1nuclease"/>
</dbReference>
<organism evidence="8 9">
    <name type="scientific">Marixanthomonas ophiurae</name>
    <dbReference type="NCBI Taxonomy" id="387659"/>
    <lineage>
        <taxon>Bacteria</taxon>
        <taxon>Pseudomonadati</taxon>
        <taxon>Bacteroidota</taxon>
        <taxon>Flavobacteriia</taxon>
        <taxon>Flavobacteriales</taxon>
        <taxon>Flavobacteriaceae</taxon>
        <taxon>Marixanthomonas</taxon>
    </lineage>
</organism>
<keyword evidence="3" id="KW-0255">Endonuclease</keyword>
<dbReference type="PANTHER" id="PTHR33146:SF26">
    <property type="entry name" value="ENDONUCLEASE 4"/>
    <property type="match status" value="1"/>
</dbReference>
<evidence type="ECO:0000256" key="4">
    <source>
        <dbReference type="ARBA" id="ARBA00022801"/>
    </source>
</evidence>
<gene>
    <name evidence="8" type="ORF">DZ858_15000</name>
</gene>
<accession>A0A3E1Q664</accession>
<dbReference type="CDD" id="cd11010">
    <property type="entry name" value="S1-P1_nuclease"/>
    <property type="match status" value="1"/>
</dbReference>
<keyword evidence="4" id="KW-0378">Hydrolase</keyword>
<dbReference type="Pfam" id="PF02265">
    <property type="entry name" value="S1-P1_nuclease"/>
    <property type="match status" value="1"/>
</dbReference>
<sequence>MKKGFLLFVLFAFTALVARPAEDWGRNGHRATGEIAKKYLTKKAKRNIEKLLNGESLALVSTYADEIKSDSNYRKYGPWHYVNFPFESTYEEHDKNEAGDIIEAIKKSVEVLKDEKASKEDKVFYLKLLVHFMGDLHQPMHIGLAKDKGGNDFQVRWFNEGTNLHSVWDTKMIEDYNMSYSELAANEKQLSKMQLKQIQQGSITDWMYESRALCEDIYSNTEVGEKLWYPYMYEYMDVLRMQLQKGGIRLAEVLNDIFG</sequence>
<feature type="signal peptide" evidence="7">
    <location>
        <begin position="1"/>
        <end position="18"/>
    </location>
</feature>
<dbReference type="SUPFAM" id="SSF48537">
    <property type="entry name" value="Phospholipase C/P1 nuclease"/>
    <property type="match status" value="1"/>
</dbReference>
<dbReference type="GO" id="GO:0046872">
    <property type="term" value="F:metal ion binding"/>
    <property type="evidence" value="ECO:0007669"/>
    <property type="project" value="UniProtKB-KW"/>
</dbReference>
<dbReference type="Gene3D" id="1.10.575.10">
    <property type="entry name" value="P1 Nuclease"/>
    <property type="match status" value="1"/>
</dbReference>
<keyword evidence="6" id="KW-0325">Glycoprotein</keyword>
<dbReference type="GO" id="GO:0006308">
    <property type="term" value="P:DNA catabolic process"/>
    <property type="evidence" value="ECO:0007669"/>
    <property type="project" value="InterPro"/>
</dbReference>
<evidence type="ECO:0000313" key="9">
    <source>
        <dbReference type="Proteomes" id="UP000261082"/>
    </source>
</evidence>
<evidence type="ECO:0000256" key="6">
    <source>
        <dbReference type="ARBA" id="ARBA00023180"/>
    </source>
</evidence>
<evidence type="ECO:0000256" key="7">
    <source>
        <dbReference type="SAM" id="SignalP"/>
    </source>
</evidence>
<dbReference type="PANTHER" id="PTHR33146">
    <property type="entry name" value="ENDONUCLEASE 4"/>
    <property type="match status" value="1"/>
</dbReference>
<protein>
    <submittedName>
        <fullName evidence="8">S1/P1 Nuclease</fullName>
    </submittedName>
</protein>
<dbReference type="OrthoDB" id="267579at2"/>
<evidence type="ECO:0000313" key="8">
    <source>
        <dbReference type="EMBL" id="RFN57623.1"/>
    </source>
</evidence>
<dbReference type="Proteomes" id="UP000261082">
    <property type="component" value="Unassembled WGS sequence"/>
</dbReference>
<evidence type="ECO:0000256" key="3">
    <source>
        <dbReference type="ARBA" id="ARBA00022759"/>
    </source>
</evidence>
<keyword evidence="1" id="KW-0540">Nuclease</keyword>
<dbReference type="GO" id="GO:0003676">
    <property type="term" value="F:nucleic acid binding"/>
    <property type="evidence" value="ECO:0007669"/>
    <property type="project" value="InterPro"/>
</dbReference>